<feature type="transmembrane region" description="Helical" evidence="2">
    <location>
        <begin position="6"/>
        <end position="32"/>
    </location>
</feature>
<dbReference type="Proteomes" id="UP000266743">
    <property type="component" value="Chromosome 4"/>
</dbReference>
<keyword evidence="1" id="KW-0175">Coiled coil</keyword>
<protein>
    <submittedName>
        <fullName evidence="3">Uncharacterized protein</fullName>
    </submittedName>
</protein>
<proteinExistence type="predicted"/>
<evidence type="ECO:0000313" key="3">
    <source>
        <dbReference type="EMBL" id="RHW73138.1"/>
    </source>
</evidence>
<dbReference type="EMBL" id="QSBY01000004">
    <property type="protein sequence ID" value="RHW73138.1"/>
    <property type="molecule type" value="Genomic_DNA"/>
</dbReference>
<evidence type="ECO:0000256" key="1">
    <source>
        <dbReference type="SAM" id="Coils"/>
    </source>
</evidence>
<sequence length="225" mass="24926">MATNKGITFQVIVGIAALLSAFIIIMICIIVIERRRLRNARARQNVQLDPAALNLTGEQLRHRLIRHAVDLLLADNYVCEGITLTSTVGVTEVLADRELRSTRGRPYFITTANGRRATISQVVQQTRASGQAPDSPPGPALMELLEKLQHARRAEPVPNEAHCKQVEELMERLIKLEEANQRKDMKTDADEVYGKAAQYATNPANKCVRHVMNAVGVGRSLVASR</sequence>
<comment type="caution">
    <text evidence="3">The sequence shown here is derived from an EMBL/GenBank/DDBJ whole genome shotgun (WGS) entry which is preliminary data.</text>
</comment>
<keyword evidence="2" id="KW-1133">Transmembrane helix</keyword>
<dbReference type="AlphaFoldDB" id="A0A3L6LA93"/>
<reference evidence="3 4" key="1">
    <citation type="submission" date="2018-09" db="EMBL/GenBank/DDBJ databases">
        <title>whole genome sequence of T. equiperdum IVM-t1 strain.</title>
        <authorList>
            <person name="Suganuma K."/>
        </authorList>
    </citation>
    <scope>NUCLEOTIDE SEQUENCE [LARGE SCALE GENOMIC DNA]</scope>
    <source>
        <strain evidence="3 4">IVM-t1</strain>
    </source>
</reference>
<gene>
    <name evidence="3" type="ORF">DPX39_040041100</name>
</gene>
<feature type="coiled-coil region" evidence="1">
    <location>
        <begin position="159"/>
        <end position="186"/>
    </location>
</feature>
<evidence type="ECO:0000313" key="4">
    <source>
        <dbReference type="Proteomes" id="UP000266743"/>
    </source>
</evidence>
<evidence type="ECO:0000256" key="2">
    <source>
        <dbReference type="SAM" id="Phobius"/>
    </source>
</evidence>
<accession>A0A3L6LA93</accession>
<name>A0A3L6LA93_9TRYP</name>
<keyword evidence="2" id="KW-0472">Membrane</keyword>
<organism evidence="3 4">
    <name type="scientific">Trypanosoma brucei equiperdum</name>
    <dbReference type="NCBI Taxonomy" id="630700"/>
    <lineage>
        <taxon>Eukaryota</taxon>
        <taxon>Discoba</taxon>
        <taxon>Euglenozoa</taxon>
        <taxon>Kinetoplastea</taxon>
        <taxon>Metakinetoplastina</taxon>
        <taxon>Trypanosomatida</taxon>
        <taxon>Trypanosomatidae</taxon>
        <taxon>Trypanosoma</taxon>
    </lineage>
</organism>
<keyword evidence="2" id="KW-0812">Transmembrane</keyword>